<sequence length="54" mass="5772">MNACEIIGSTGHASLDNATCRLIERRARFDPATSTSGETVVGTYTGTVTWQIPD</sequence>
<proteinExistence type="predicted"/>
<reference evidence="2 3" key="1">
    <citation type="journal article" date="2015" name="Int. J. Syst. Evol. Microbiol.">
        <title>Erythrobacter atlanticus sp. nov., a bacterium from ocean sediment able to degrade polycyclic aromatic hydrocarbons.</title>
        <authorList>
            <person name="Zhuang L."/>
            <person name="Liu Y."/>
            <person name="Wang L."/>
            <person name="Wang W."/>
            <person name="Shao Z."/>
        </authorList>
    </citation>
    <scope>NUCLEOTIDE SEQUENCE [LARGE SCALE GENOMIC DNA]</scope>
    <source>
        <strain evidence="3">s21-N3</strain>
    </source>
</reference>
<dbReference type="Proteomes" id="UP000059113">
    <property type="component" value="Chromosome"/>
</dbReference>
<keyword evidence="3" id="KW-1185">Reference proteome</keyword>
<organism evidence="2 3">
    <name type="scientific">Aurantiacibacter atlanticus</name>
    <dbReference type="NCBI Taxonomy" id="1648404"/>
    <lineage>
        <taxon>Bacteria</taxon>
        <taxon>Pseudomonadati</taxon>
        <taxon>Pseudomonadota</taxon>
        <taxon>Alphaproteobacteria</taxon>
        <taxon>Sphingomonadales</taxon>
        <taxon>Erythrobacteraceae</taxon>
        <taxon>Aurantiacibacter</taxon>
    </lineage>
</organism>
<name>A0A161J4C9_9SPHN</name>
<protein>
    <recommendedName>
        <fullName evidence="1">TonB C-terminal domain-containing protein</fullName>
    </recommendedName>
</protein>
<dbReference type="KEGG" id="ery:CP97_14783"/>
<dbReference type="InterPro" id="IPR037682">
    <property type="entry name" value="TonB_C"/>
</dbReference>
<evidence type="ECO:0000313" key="3">
    <source>
        <dbReference type="Proteomes" id="UP000059113"/>
    </source>
</evidence>
<dbReference type="STRING" id="1648404.CP97_14783"/>
<evidence type="ECO:0000313" key="2">
    <source>
        <dbReference type="EMBL" id="ANC50469.1"/>
    </source>
</evidence>
<dbReference type="AlphaFoldDB" id="A0A161J4C9"/>
<dbReference type="GO" id="GO:0055085">
    <property type="term" value="P:transmembrane transport"/>
    <property type="evidence" value="ECO:0007669"/>
    <property type="project" value="InterPro"/>
</dbReference>
<accession>A0A161J4C9</accession>
<gene>
    <name evidence="2" type="ORF">CP97_14783</name>
</gene>
<feature type="domain" description="TonB C-terminal" evidence="1">
    <location>
        <begin position="3"/>
        <end position="51"/>
    </location>
</feature>
<reference evidence="3" key="2">
    <citation type="submission" date="2015-04" db="EMBL/GenBank/DDBJ databases">
        <title>The complete genome sequence of Erythrobacter sp. s21-N3.</title>
        <authorList>
            <person name="Zhuang L."/>
            <person name="Liu Y."/>
            <person name="Shao Z."/>
        </authorList>
    </citation>
    <scope>NUCLEOTIDE SEQUENCE [LARGE SCALE GENOMIC DNA]</scope>
    <source>
        <strain evidence="3">s21-N3</strain>
    </source>
</reference>
<dbReference type="Pfam" id="PF03544">
    <property type="entry name" value="TonB_C"/>
    <property type="match status" value="1"/>
</dbReference>
<evidence type="ECO:0000259" key="1">
    <source>
        <dbReference type="Pfam" id="PF03544"/>
    </source>
</evidence>
<dbReference type="EMBL" id="CP011310">
    <property type="protein sequence ID" value="ANC50469.1"/>
    <property type="molecule type" value="Genomic_DNA"/>
</dbReference>